<dbReference type="Proteomes" id="UP001189429">
    <property type="component" value="Unassembled WGS sequence"/>
</dbReference>
<comment type="caution">
    <text evidence="1">The sequence shown here is derived from an EMBL/GenBank/DDBJ whole genome shotgun (WGS) entry which is preliminary data.</text>
</comment>
<proteinExistence type="predicted"/>
<feature type="non-terminal residue" evidence="1">
    <location>
        <position position="1"/>
    </location>
</feature>
<accession>A0ABN9XJ34</accession>
<name>A0ABN9XJ34_9DINO</name>
<feature type="non-terminal residue" evidence="1">
    <location>
        <position position="69"/>
    </location>
</feature>
<reference evidence="1" key="1">
    <citation type="submission" date="2023-10" db="EMBL/GenBank/DDBJ databases">
        <authorList>
            <person name="Chen Y."/>
            <person name="Shah S."/>
            <person name="Dougan E. K."/>
            <person name="Thang M."/>
            <person name="Chan C."/>
        </authorList>
    </citation>
    <scope>NUCLEOTIDE SEQUENCE [LARGE SCALE GENOMIC DNA]</scope>
</reference>
<dbReference type="EMBL" id="CAUYUJ010020636">
    <property type="protein sequence ID" value="CAK0899630.1"/>
    <property type="molecule type" value="Genomic_DNA"/>
</dbReference>
<gene>
    <name evidence="1" type="ORF">PCOR1329_LOCUS77097</name>
</gene>
<protein>
    <submittedName>
        <fullName evidence="1">Uncharacterized protein</fullName>
    </submittedName>
</protein>
<sequence length="69" mass="7334">DDEGEPELLPALSSATHERIRYLGGVRFDAADAGRCARGSEEWAAFGRSFWALLRVELCVSGAPAAVGV</sequence>
<keyword evidence="2" id="KW-1185">Reference proteome</keyword>
<evidence type="ECO:0000313" key="1">
    <source>
        <dbReference type="EMBL" id="CAK0899630.1"/>
    </source>
</evidence>
<evidence type="ECO:0000313" key="2">
    <source>
        <dbReference type="Proteomes" id="UP001189429"/>
    </source>
</evidence>
<organism evidence="1 2">
    <name type="scientific">Prorocentrum cordatum</name>
    <dbReference type="NCBI Taxonomy" id="2364126"/>
    <lineage>
        <taxon>Eukaryota</taxon>
        <taxon>Sar</taxon>
        <taxon>Alveolata</taxon>
        <taxon>Dinophyceae</taxon>
        <taxon>Prorocentrales</taxon>
        <taxon>Prorocentraceae</taxon>
        <taxon>Prorocentrum</taxon>
    </lineage>
</organism>